<feature type="DNA-binding region" description="H-T-H motif" evidence="2">
    <location>
        <begin position="30"/>
        <end position="49"/>
    </location>
</feature>
<dbReference type="InterPro" id="IPR001647">
    <property type="entry name" value="HTH_TetR"/>
</dbReference>
<accession>A0A2G3NPB2</accession>
<dbReference type="InterPro" id="IPR039532">
    <property type="entry name" value="TetR_C_Firmicutes"/>
</dbReference>
<comment type="caution">
    <text evidence="4">The sequence shown here is derived from an EMBL/GenBank/DDBJ whole genome shotgun (WGS) entry which is preliminary data.</text>
</comment>
<dbReference type="GO" id="GO:0003677">
    <property type="term" value="F:DNA binding"/>
    <property type="evidence" value="ECO:0007669"/>
    <property type="project" value="UniProtKB-UniRule"/>
</dbReference>
<dbReference type="SUPFAM" id="SSF46689">
    <property type="entry name" value="Homeodomain-like"/>
    <property type="match status" value="1"/>
</dbReference>
<dbReference type="PROSITE" id="PS50977">
    <property type="entry name" value="HTH_TETR_2"/>
    <property type="match status" value="1"/>
</dbReference>
<dbReference type="Proteomes" id="UP000222913">
    <property type="component" value="Unassembled WGS sequence"/>
</dbReference>
<protein>
    <submittedName>
        <fullName evidence="4">TetR family transcriptional regulator</fullName>
    </submittedName>
</protein>
<dbReference type="Pfam" id="PF14278">
    <property type="entry name" value="TetR_C_8"/>
    <property type="match status" value="1"/>
</dbReference>
<dbReference type="InterPro" id="IPR050624">
    <property type="entry name" value="HTH-type_Tx_Regulator"/>
</dbReference>
<dbReference type="Gene3D" id="1.10.357.10">
    <property type="entry name" value="Tetracycline Repressor, domain 2"/>
    <property type="match status" value="1"/>
</dbReference>
<dbReference type="PANTHER" id="PTHR43479:SF7">
    <property type="entry name" value="TETR-FAMILY TRANSCRIPTIONAL REGULATOR"/>
    <property type="match status" value="1"/>
</dbReference>
<keyword evidence="1 2" id="KW-0238">DNA-binding</keyword>
<evidence type="ECO:0000256" key="1">
    <source>
        <dbReference type="ARBA" id="ARBA00023125"/>
    </source>
</evidence>
<evidence type="ECO:0000259" key="3">
    <source>
        <dbReference type="PROSITE" id="PS50977"/>
    </source>
</evidence>
<organism evidence="4 5">
    <name type="scientific">Streptococcus macedonicus</name>
    <name type="common">Streptococcus gallolyticus macedonicus</name>
    <dbReference type="NCBI Taxonomy" id="59310"/>
    <lineage>
        <taxon>Bacteria</taxon>
        <taxon>Bacillati</taxon>
        <taxon>Bacillota</taxon>
        <taxon>Bacilli</taxon>
        <taxon>Lactobacillales</taxon>
        <taxon>Streptococcaceae</taxon>
        <taxon>Streptococcus</taxon>
    </lineage>
</organism>
<dbReference type="Pfam" id="PF00440">
    <property type="entry name" value="TetR_N"/>
    <property type="match status" value="1"/>
</dbReference>
<dbReference type="AlphaFoldDB" id="A0A2G3NPB2"/>
<gene>
    <name evidence="4" type="ORF">CS010_10945</name>
</gene>
<evidence type="ECO:0000313" key="4">
    <source>
        <dbReference type="EMBL" id="PHV55384.1"/>
    </source>
</evidence>
<name>A0A2G3NPB2_STRMC</name>
<feature type="domain" description="HTH tetR-type" evidence="3">
    <location>
        <begin position="7"/>
        <end position="67"/>
    </location>
</feature>
<evidence type="ECO:0000313" key="5">
    <source>
        <dbReference type="Proteomes" id="UP000222913"/>
    </source>
</evidence>
<proteinExistence type="predicted"/>
<dbReference type="RefSeq" id="WP_099390894.1">
    <property type="nucleotide sequence ID" value="NZ_PEBM01000072.1"/>
</dbReference>
<dbReference type="EMBL" id="PEBM01000072">
    <property type="protein sequence ID" value="PHV55384.1"/>
    <property type="molecule type" value="Genomic_DNA"/>
</dbReference>
<sequence length="180" mass="20971">MTKKRKTNSVTNIKAALIDLLLEMEYSKITIGNITRRANISRGTFYQHFLDKNDLAYSIGTETMQRFWEILAQGNLDKEDMLLKALLLIQNDYKHFKAISKAPHVQFKDKVQQLICDLINNNTTIREKIKKNTKISDEIIIKAFSASFETIISFWIDNDLSESPEKVVDNIIKIEQLFWK</sequence>
<evidence type="ECO:0000256" key="2">
    <source>
        <dbReference type="PROSITE-ProRule" id="PRU00335"/>
    </source>
</evidence>
<reference evidence="4 5" key="1">
    <citation type="submission" date="2017-10" db="EMBL/GenBank/DDBJ databases">
        <title>Whole-genome sequence of three Streptococcus macedonicus strains isolated from Italian cheeses of the Veneto region.</title>
        <authorList>
            <person name="Treu L."/>
            <person name="De Diego-Diaz B."/>
            <person name="Papadimitriou K."/>
            <person name="Tsakalidou E."/>
            <person name="Corich V."/>
            <person name="Giacomini A."/>
        </authorList>
    </citation>
    <scope>NUCLEOTIDE SEQUENCE [LARGE SCALE GENOMIC DNA]</scope>
    <source>
        <strain evidence="4 5">27MV</strain>
    </source>
</reference>
<dbReference type="InterPro" id="IPR009057">
    <property type="entry name" value="Homeodomain-like_sf"/>
</dbReference>
<dbReference type="PANTHER" id="PTHR43479">
    <property type="entry name" value="ACREF/ENVCD OPERON REPRESSOR-RELATED"/>
    <property type="match status" value="1"/>
</dbReference>